<sequence length="498" mass="55465">MSRRLDLSKFRGGSDSEEEEGAFAPPRKPPVLLDALKQQTFSHGVRKKTKKEIEKENEERKRVEEEKFVNRHSFINTLASCLLTHGIRSFLICKRAAAIAFAEFEEAFNGDGAETAPRGGTSSGRSGNGYPPRGPQSSRAGGFVRAGADGSGPSAYQPPTRQIPTGPSRRGMTSNFRSPSPEPLKPKPKGKRAMDSFLEEIKRGISEESLGMFFAKLGPIGAVKIMWPRGDEDTSIGANITTSRRAKAGLSGFVAYMKRKDAEAAVKDLDGFDWGGCILRVGWSKMIRLPIRPIYDQDHLAGIDDLVPALWIGHRHDNHNLNIVRAATTRGLQSQGELIRVRMQEIMGIRTDAVAAVRVARLKTRGRHLRDLDHLPKIGPEKEQFITAVAQKVKSHGTKFEEVLRDRESQNPKFEFLRNMDGRAELYSSDSAEDSEKERARKGTLGKIARKRFESGLRAMTGNREEIARLMEFAMVHADAAEEVRQGVPYNLLRTLRH</sequence>
<comment type="caution">
    <text evidence="1">The sequence shown here is derived from an EMBL/GenBank/DDBJ whole genome shotgun (WGS) entry which is preliminary data.</text>
</comment>
<dbReference type="Proteomes" id="UP001243375">
    <property type="component" value="Unassembled WGS sequence"/>
</dbReference>
<evidence type="ECO:0000313" key="2">
    <source>
        <dbReference type="Proteomes" id="UP001243375"/>
    </source>
</evidence>
<evidence type="ECO:0000313" key="1">
    <source>
        <dbReference type="EMBL" id="KAJ9124211.1"/>
    </source>
</evidence>
<name>A0ACC2XMG6_9TREE</name>
<proteinExistence type="predicted"/>
<protein>
    <submittedName>
        <fullName evidence="1">Uncharacterized protein</fullName>
    </submittedName>
</protein>
<accession>A0ACC2XMG6</accession>
<dbReference type="EMBL" id="JASBWU010000002">
    <property type="protein sequence ID" value="KAJ9124211.1"/>
    <property type="molecule type" value="Genomic_DNA"/>
</dbReference>
<keyword evidence="2" id="KW-1185">Reference proteome</keyword>
<reference evidence="1" key="1">
    <citation type="submission" date="2023-04" db="EMBL/GenBank/DDBJ databases">
        <title>Draft Genome sequencing of Naganishia species isolated from polar environments using Oxford Nanopore Technology.</title>
        <authorList>
            <person name="Leo P."/>
            <person name="Venkateswaran K."/>
        </authorList>
    </citation>
    <scope>NUCLEOTIDE SEQUENCE</scope>
    <source>
        <strain evidence="1">MNA-CCFEE 5425</strain>
    </source>
</reference>
<organism evidence="1 2">
    <name type="scientific">Naganishia vaughanmartiniae</name>
    <dbReference type="NCBI Taxonomy" id="1424756"/>
    <lineage>
        <taxon>Eukaryota</taxon>
        <taxon>Fungi</taxon>
        <taxon>Dikarya</taxon>
        <taxon>Basidiomycota</taxon>
        <taxon>Agaricomycotina</taxon>
        <taxon>Tremellomycetes</taxon>
        <taxon>Filobasidiales</taxon>
        <taxon>Filobasidiaceae</taxon>
        <taxon>Naganishia</taxon>
    </lineage>
</organism>
<gene>
    <name evidence="1" type="ORF">QFC22_001009</name>
</gene>